<dbReference type="AlphaFoldDB" id="A0A2A9PG12"/>
<proteinExistence type="inferred from homology"/>
<dbReference type="STRING" id="268505.A0A2A9PG12"/>
<gene>
    <name evidence="8" type="ORF">XA68_11772</name>
</gene>
<dbReference type="SUPFAM" id="SSF51905">
    <property type="entry name" value="FAD/NAD(P)-binding domain"/>
    <property type="match status" value="2"/>
</dbReference>
<keyword evidence="7" id="KW-0503">Monooxygenase</keyword>
<dbReference type="EMBL" id="LAZP02000168">
    <property type="protein sequence ID" value="PFH59852.1"/>
    <property type="molecule type" value="Genomic_DNA"/>
</dbReference>
<dbReference type="Pfam" id="PF00743">
    <property type="entry name" value="FMO-like"/>
    <property type="match status" value="1"/>
</dbReference>
<dbReference type="InterPro" id="IPR020946">
    <property type="entry name" value="Flavin_mOase-like"/>
</dbReference>
<dbReference type="GO" id="GO:0050660">
    <property type="term" value="F:flavin adenine dinucleotide binding"/>
    <property type="evidence" value="ECO:0007669"/>
    <property type="project" value="InterPro"/>
</dbReference>
<reference evidence="8 9" key="1">
    <citation type="journal article" date="2015" name="BMC Genomics">
        <title>Gene expression during zombie ant biting behavior reflects the complexity underlying fungal parasitic behavioral manipulation.</title>
        <authorList>
            <person name="de Bekker C."/>
            <person name="Ohm R.A."/>
            <person name="Loreto R.G."/>
            <person name="Sebastian A."/>
            <person name="Albert I."/>
            <person name="Merrow M."/>
            <person name="Brachmann A."/>
            <person name="Hughes D.P."/>
        </authorList>
    </citation>
    <scope>NUCLEOTIDE SEQUENCE [LARGE SCALE GENOMIC DNA]</scope>
    <source>
        <strain evidence="8 9">SC16a</strain>
    </source>
</reference>
<name>A0A2A9PG12_OPHUN</name>
<comment type="cofactor">
    <cofactor evidence="1">
        <name>FAD</name>
        <dbReference type="ChEBI" id="CHEBI:57692"/>
    </cofactor>
</comment>
<protein>
    <recommendedName>
        <fullName evidence="10">FAD/NAD(P)-binding domain-containing protein</fullName>
    </recommendedName>
</protein>
<keyword evidence="3" id="KW-0285">Flavoprotein</keyword>
<keyword evidence="4" id="KW-0274">FAD</keyword>
<evidence type="ECO:0000256" key="3">
    <source>
        <dbReference type="ARBA" id="ARBA00022630"/>
    </source>
</evidence>
<dbReference type="OrthoDB" id="66881at2759"/>
<evidence type="ECO:0000256" key="4">
    <source>
        <dbReference type="ARBA" id="ARBA00022827"/>
    </source>
</evidence>
<dbReference type="InterPro" id="IPR036188">
    <property type="entry name" value="FAD/NAD-bd_sf"/>
</dbReference>
<evidence type="ECO:0000313" key="9">
    <source>
        <dbReference type="Proteomes" id="UP000037136"/>
    </source>
</evidence>
<evidence type="ECO:0008006" key="10">
    <source>
        <dbReference type="Google" id="ProtNLM"/>
    </source>
</evidence>
<sequence length="542" mass="61191">MHSIARKTDQFYTKLTNSLPIHHSTHADNVEVDALIVGAGFAGIYMLKTLRERGYKAVIFDAAEGIGGAWRWNCYPGAAVDSEVPQYEFSWPEVWKTWNWKTNYPNYTELRAYFDHVDKVLDIRKDCSLNTVIVGAKFDTERGVWNVGTKDGRTAIAKNLILATGVSARQYVPDWPGMDKFKGTIYHSSFWPEDEIDVRGKKCAVIGTGASGVQVIQNWGPKAGELKVFQRTPNMALPMGRRDLGVEEQEAKKMCYPELFKYRETSFAGFHYDWNEKNTFDDPADVREALYEKAWAGGGFRFWLSTYKDTLINPEANKEAYKFWAKKVGARVEDARKRELLAPRDMPHYFGIKRPCLEMTYYDQFNLTEDGTHYELDVIAVATGFEIVTGGMTQLGLQSINNTLLSEEWAQGAKTYLGTTVSGYPNMFHLYGPQSPTIFSNGLSSIEPQGRWVADCMGKMSAKRIKYINPTQEAAKGWKEHITELTNMTLFPTTNSTYMGGSHPQKVSEPVCYAGGIPAYMAKIRGALDALEGFEVVYEEEP</sequence>
<evidence type="ECO:0000313" key="8">
    <source>
        <dbReference type="EMBL" id="PFH59852.1"/>
    </source>
</evidence>
<dbReference type="PANTHER" id="PTHR43098:SF3">
    <property type="entry name" value="L-ORNITHINE N(5)-MONOOXYGENASE-RELATED"/>
    <property type="match status" value="1"/>
</dbReference>
<evidence type="ECO:0000256" key="6">
    <source>
        <dbReference type="ARBA" id="ARBA00023002"/>
    </source>
</evidence>
<dbReference type="Proteomes" id="UP000037136">
    <property type="component" value="Unassembled WGS sequence"/>
</dbReference>
<evidence type="ECO:0000256" key="7">
    <source>
        <dbReference type="ARBA" id="ARBA00023033"/>
    </source>
</evidence>
<evidence type="ECO:0000256" key="2">
    <source>
        <dbReference type="ARBA" id="ARBA00010139"/>
    </source>
</evidence>
<keyword evidence="9" id="KW-1185">Reference proteome</keyword>
<keyword evidence="5" id="KW-0521">NADP</keyword>
<dbReference type="PANTHER" id="PTHR43098">
    <property type="entry name" value="L-ORNITHINE N(5)-MONOOXYGENASE-RELATED"/>
    <property type="match status" value="1"/>
</dbReference>
<comment type="caution">
    <text evidence="8">The sequence shown here is derived from an EMBL/GenBank/DDBJ whole genome shotgun (WGS) entry which is preliminary data.</text>
</comment>
<keyword evidence="6" id="KW-0560">Oxidoreductase</keyword>
<accession>A0A2A9PG12</accession>
<evidence type="ECO:0000256" key="5">
    <source>
        <dbReference type="ARBA" id="ARBA00022857"/>
    </source>
</evidence>
<evidence type="ECO:0000256" key="1">
    <source>
        <dbReference type="ARBA" id="ARBA00001974"/>
    </source>
</evidence>
<comment type="similarity">
    <text evidence="2">Belongs to the FAD-binding monooxygenase family.</text>
</comment>
<dbReference type="GO" id="GO:0050661">
    <property type="term" value="F:NADP binding"/>
    <property type="evidence" value="ECO:0007669"/>
    <property type="project" value="InterPro"/>
</dbReference>
<organism evidence="8 9">
    <name type="scientific">Ophiocordyceps unilateralis</name>
    <name type="common">Zombie-ant fungus</name>
    <name type="synonym">Torrubia unilateralis</name>
    <dbReference type="NCBI Taxonomy" id="268505"/>
    <lineage>
        <taxon>Eukaryota</taxon>
        <taxon>Fungi</taxon>
        <taxon>Dikarya</taxon>
        <taxon>Ascomycota</taxon>
        <taxon>Pezizomycotina</taxon>
        <taxon>Sordariomycetes</taxon>
        <taxon>Hypocreomycetidae</taxon>
        <taxon>Hypocreales</taxon>
        <taxon>Ophiocordycipitaceae</taxon>
        <taxon>Ophiocordyceps</taxon>
    </lineage>
</organism>
<dbReference type="GO" id="GO:0004499">
    <property type="term" value="F:N,N-dimethylaniline monooxygenase activity"/>
    <property type="evidence" value="ECO:0007669"/>
    <property type="project" value="InterPro"/>
</dbReference>
<reference evidence="8 9" key="2">
    <citation type="journal article" date="2017" name="Sci. Rep.">
        <title>Ant-infecting Ophiocordyceps genomes reveal a high diversity of potential behavioral manipulation genes and a possible major role for enterotoxins.</title>
        <authorList>
            <person name="de Bekker C."/>
            <person name="Ohm R.A."/>
            <person name="Evans H.C."/>
            <person name="Brachmann A."/>
            <person name="Hughes D.P."/>
        </authorList>
    </citation>
    <scope>NUCLEOTIDE SEQUENCE [LARGE SCALE GENOMIC DNA]</scope>
    <source>
        <strain evidence="8 9">SC16a</strain>
    </source>
</reference>
<dbReference type="InterPro" id="IPR050775">
    <property type="entry name" value="FAD-binding_Monooxygenases"/>
</dbReference>
<dbReference type="Gene3D" id="3.50.50.60">
    <property type="entry name" value="FAD/NAD(P)-binding domain"/>
    <property type="match status" value="2"/>
</dbReference>